<accession>A0A4Y5SI84</accession>
<protein>
    <submittedName>
        <fullName evidence="2">CGP-CTERM sorting domain-containing protein</fullName>
    </submittedName>
</protein>
<dbReference type="InterPro" id="IPR027552">
    <property type="entry name" value="CGP_CTERM"/>
</dbReference>
<dbReference type="Proteomes" id="UP000306007">
    <property type="component" value="Chromosome"/>
</dbReference>
<evidence type="ECO:0000256" key="1">
    <source>
        <dbReference type="SAM" id="MobiDB-lite"/>
    </source>
</evidence>
<sequence>MSRMFSLRLFLILLLLIPPISFHGATASSTQTFQAYQITIKGVRPPSTGISPYFIITVKPHWRANGSYPGEYRLLYLAYSSYYNITNWTLRYVNITNLPGVTHKLGNVTLPWPTNRFDVFAYHNDPVLHWWAENNTTYDYFLNMGVPVVVKYKPSNFQLIGRVEGEYVVFRGFNTTFKVPVEELLKYYPRHFLNDLGGILYFDVVDIWNATNASFITYHRKCFIIYPLRLSYWETNGRVYVGVNFSEGVELKVNQSIPILLYLNNETLKPIVDVLGLITPQGDPLRNLPNPIIATISQTWITPTPAHEIFSEFFDDDRYPRYVSLFYSVVSNGSSAVLVVTMKEPGWIPYHYSYLVVNGVPKFFNLSPTWRNTSKPWCWHCEYKFGVWKGHYELLWESSYNKGVYVLNGTCWRLVSESPKGFHASNGSVARGVVEGSYMVFRFNGTTLRIPLRELEEYYPPRVWEWQLIAAKDGNGYLILPAVWFYYGNYYYAGGSSFGVVWGPGDFLLPVDNSSGVYALYYVNGTLRPAFDLLRLMGPQGDWMRNLPGFRVLPNQYFNSSVTFGVCSAGTQTQAERTNTSTRTVGRTTTPTSTGTKEKSICGPGFMVLLAVVGLLAERTRKRG</sequence>
<feature type="compositionally biased region" description="Low complexity" evidence="1">
    <location>
        <begin position="577"/>
        <end position="595"/>
    </location>
</feature>
<dbReference type="KEGG" id="tic:FH039_00950"/>
<dbReference type="RefSeq" id="WP_139679853.1">
    <property type="nucleotide sequence ID" value="NZ_CP040846.1"/>
</dbReference>
<dbReference type="NCBIfam" id="TIGR04288">
    <property type="entry name" value="CGP_CTERM"/>
    <property type="match status" value="1"/>
</dbReference>
<proteinExistence type="predicted"/>
<keyword evidence="3" id="KW-1185">Reference proteome</keyword>
<evidence type="ECO:0000313" key="2">
    <source>
        <dbReference type="EMBL" id="QDA30463.1"/>
    </source>
</evidence>
<evidence type="ECO:0000313" key="3">
    <source>
        <dbReference type="Proteomes" id="UP000306007"/>
    </source>
</evidence>
<dbReference type="AlphaFoldDB" id="A0A4Y5SI84"/>
<dbReference type="GeneID" id="40473708"/>
<dbReference type="OrthoDB" id="99336at2157"/>
<feature type="region of interest" description="Disordered" evidence="1">
    <location>
        <begin position="573"/>
        <end position="598"/>
    </location>
</feature>
<reference evidence="2 3" key="1">
    <citation type="submission" date="2019-06" db="EMBL/GenBank/DDBJ databases">
        <title>Thermococcus indicus sp. nov., a Fe(III)-reducing hyperthermophilic archaeon isolated from the Onnuri vent field of the Central Indian Ocean ridge.</title>
        <authorList>
            <person name="Lim J.K."/>
            <person name="Kim Y.J."/>
            <person name="Kwon K.K."/>
        </authorList>
    </citation>
    <scope>NUCLEOTIDE SEQUENCE [LARGE SCALE GENOMIC DNA]</scope>
    <source>
        <strain evidence="2 3">IOH1</strain>
    </source>
</reference>
<dbReference type="EMBL" id="CP040846">
    <property type="protein sequence ID" value="QDA30463.1"/>
    <property type="molecule type" value="Genomic_DNA"/>
</dbReference>
<organism evidence="2 3">
    <name type="scientific">Thermococcus indicus</name>
    <dbReference type="NCBI Taxonomy" id="2586643"/>
    <lineage>
        <taxon>Archaea</taxon>
        <taxon>Methanobacteriati</taxon>
        <taxon>Methanobacteriota</taxon>
        <taxon>Thermococci</taxon>
        <taxon>Thermococcales</taxon>
        <taxon>Thermococcaceae</taxon>
        <taxon>Thermococcus</taxon>
    </lineage>
</organism>
<name>A0A4Y5SI84_9EURY</name>
<gene>
    <name evidence="2" type="ORF">FH039_00950</name>
</gene>